<evidence type="ECO:0000313" key="2">
    <source>
        <dbReference type="EMBL" id="QHU01714.1"/>
    </source>
</evidence>
<keyword evidence="1" id="KW-0472">Membrane</keyword>
<proteinExistence type="predicted"/>
<feature type="transmembrane region" description="Helical" evidence="1">
    <location>
        <begin position="60"/>
        <end position="81"/>
    </location>
</feature>
<dbReference type="AlphaFoldDB" id="A0A6C0JDK2"/>
<sequence>MNKVKEMKRELENSGRMISINNIEYNKKDHLVSILRVILFGVILEIVIFGIYIVTGKIKILFFGTIILSIILGIYIIYLALNPVDSSIHYNATQLSKVTEREIRQKIAAGLLRPTCDKK</sequence>
<reference evidence="2" key="1">
    <citation type="journal article" date="2020" name="Nature">
        <title>Giant virus diversity and host interactions through global metagenomics.</title>
        <authorList>
            <person name="Schulz F."/>
            <person name="Roux S."/>
            <person name="Paez-Espino D."/>
            <person name="Jungbluth S."/>
            <person name="Walsh D.A."/>
            <person name="Denef V.J."/>
            <person name="McMahon K.D."/>
            <person name="Konstantinidis K.T."/>
            <person name="Eloe-Fadrosh E.A."/>
            <person name="Kyrpides N.C."/>
            <person name="Woyke T."/>
        </authorList>
    </citation>
    <scope>NUCLEOTIDE SEQUENCE</scope>
    <source>
        <strain evidence="2">GVMAG-M-3300025874-2</strain>
    </source>
</reference>
<keyword evidence="1" id="KW-1133">Transmembrane helix</keyword>
<protein>
    <submittedName>
        <fullName evidence="2">Uncharacterized protein</fullName>
    </submittedName>
</protein>
<evidence type="ECO:0000256" key="1">
    <source>
        <dbReference type="SAM" id="Phobius"/>
    </source>
</evidence>
<name>A0A6C0JDK2_9ZZZZ</name>
<organism evidence="2">
    <name type="scientific">viral metagenome</name>
    <dbReference type="NCBI Taxonomy" id="1070528"/>
    <lineage>
        <taxon>unclassified sequences</taxon>
        <taxon>metagenomes</taxon>
        <taxon>organismal metagenomes</taxon>
    </lineage>
</organism>
<accession>A0A6C0JDK2</accession>
<dbReference type="EMBL" id="MN740346">
    <property type="protein sequence ID" value="QHU01714.1"/>
    <property type="molecule type" value="Genomic_DNA"/>
</dbReference>
<keyword evidence="1" id="KW-0812">Transmembrane</keyword>
<feature type="transmembrane region" description="Helical" evidence="1">
    <location>
        <begin position="34"/>
        <end position="54"/>
    </location>
</feature>